<evidence type="ECO:0000313" key="3">
    <source>
        <dbReference type="Proteomes" id="UP001189429"/>
    </source>
</evidence>
<keyword evidence="3" id="KW-1185">Reference proteome</keyword>
<comment type="caution">
    <text evidence="2">The sequence shown here is derived from an EMBL/GenBank/DDBJ whole genome shotgun (WGS) entry which is preliminary data.</text>
</comment>
<gene>
    <name evidence="2" type="ORF">PCOR1329_LOCUS26071</name>
</gene>
<evidence type="ECO:0000313" key="2">
    <source>
        <dbReference type="EMBL" id="CAK0826123.1"/>
    </source>
</evidence>
<sequence>AGTATPMTRPERKIYLDEMIHWISFALRNISQSQVDRACRQARLWCVHFAMLQRIMVPAYSEKLKKCKGLENGRLKIGNYHSFRKFAWGFLLDKVPGTVGWDSKDADDDEPGADGADGQGDSGAAATLEAEVAKQLKVDPVVVGRCFEVIKTRANIQKEIGLFLKDNPLNLLGAMHVAKRSHACLSKILNSLWAEVITVGTGGFTAIFAPGLTYMDTAKAIVTTVGKVLLEYLDGTFVQVAQDLQTIGQQFGQYCFSTVSPQLQLLLQAFGDADATEKNLETFLSLRAKYAIQCFSELKDMRAHVHQAGAVGGLDSSSDGPIAEAFNCMESSLAFLVHFGPSVYVMDASHGTSMESWVAGWAGAIEKTSKVAQQVFTPKTEQEWAKIGQHARGRLSPMTKTDQLAKLGEGERTTAQSENWKKEQIIELLVGAIVEQQKEDEKEVAEEWRKVASDYSEHVRILKSKDSQDSNASIDSMLDQVDSSVGGDSKFTKLYSGAGHSPETSSNFHSIDAAAKLTSLVHAKHSDYGCSELFRAAVSDTKLLNKPCPKVFAEFECVPRPEDLVLTLTGKVTVGDSAPVSKNVYAAGSLLNGDKLFIHPSMSAVLPRSPGSIPGWFVRPLRSDSTKPPTMVPRNVEM</sequence>
<feature type="non-terminal residue" evidence="2">
    <location>
        <position position="1"/>
    </location>
</feature>
<proteinExistence type="predicted"/>
<feature type="non-terminal residue" evidence="2">
    <location>
        <position position="638"/>
    </location>
</feature>
<evidence type="ECO:0000256" key="1">
    <source>
        <dbReference type="SAM" id="MobiDB-lite"/>
    </source>
</evidence>
<accession>A0ABN9S2Y4</accession>
<feature type="region of interest" description="Disordered" evidence="1">
    <location>
        <begin position="102"/>
        <end position="122"/>
    </location>
</feature>
<reference evidence="2" key="1">
    <citation type="submission" date="2023-10" db="EMBL/GenBank/DDBJ databases">
        <authorList>
            <person name="Chen Y."/>
            <person name="Shah S."/>
            <person name="Dougan E. K."/>
            <person name="Thang M."/>
            <person name="Chan C."/>
        </authorList>
    </citation>
    <scope>NUCLEOTIDE SEQUENCE [LARGE SCALE GENOMIC DNA]</scope>
</reference>
<dbReference type="EMBL" id="CAUYUJ010009213">
    <property type="protein sequence ID" value="CAK0826123.1"/>
    <property type="molecule type" value="Genomic_DNA"/>
</dbReference>
<name>A0ABN9S2Y4_9DINO</name>
<protein>
    <submittedName>
        <fullName evidence="2">Uncharacterized protein</fullName>
    </submittedName>
</protein>
<organism evidence="2 3">
    <name type="scientific">Prorocentrum cordatum</name>
    <dbReference type="NCBI Taxonomy" id="2364126"/>
    <lineage>
        <taxon>Eukaryota</taxon>
        <taxon>Sar</taxon>
        <taxon>Alveolata</taxon>
        <taxon>Dinophyceae</taxon>
        <taxon>Prorocentrales</taxon>
        <taxon>Prorocentraceae</taxon>
        <taxon>Prorocentrum</taxon>
    </lineage>
</organism>
<dbReference type="Proteomes" id="UP001189429">
    <property type="component" value="Unassembled WGS sequence"/>
</dbReference>